<dbReference type="InterPro" id="IPR032675">
    <property type="entry name" value="LRR_dom_sf"/>
</dbReference>
<feature type="compositionally biased region" description="Polar residues" evidence="3">
    <location>
        <begin position="605"/>
        <end position="619"/>
    </location>
</feature>
<dbReference type="SMART" id="SM00446">
    <property type="entry name" value="LRRcap"/>
    <property type="match status" value="4"/>
</dbReference>
<dbReference type="InterPro" id="IPR003603">
    <property type="entry name" value="U2A'_phosphoprotein32A_C"/>
</dbReference>
<dbReference type="Proteomes" id="UP000736164">
    <property type="component" value="Unassembled WGS sequence"/>
</dbReference>
<dbReference type="Pfam" id="PF12799">
    <property type="entry name" value="LRR_4"/>
    <property type="match status" value="1"/>
</dbReference>
<dbReference type="SMART" id="SM00369">
    <property type="entry name" value="LRR_TYP"/>
    <property type="match status" value="14"/>
</dbReference>
<evidence type="ECO:0000259" key="4">
    <source>
        <dbReference type="SMART" id="SM00446"/>
    </source>
</evidence>
<feature type="domain" description="U2A'/phosphoprotein 32 family A C-terminal" evidence="4">
    <location>
        <begin position="213"/>
        <end position="231"/>
    </location>
</feature>
<dbReference type="InterPro" id="IPR050836">
    <property type="entry name" value="SDS22/Internalin_LRR"/>
</dbReference>
<dbReference type="EMBL" id="JAAWVO010033876">
    <property type="protein sequence ID" value="MBN3317219.1"/>
    <property type="molecule type" value="Genomic_DNA"/>
</dbReference>
<evidence type="ECO:0000313" key="5">
    <source>
        <dbReference type="EMBL" id="MBN3317219.1"/>
    </source>
</evidence>
<dbReference type="InterPro" id="IPR003591">
    <property type="entry name" value="Leu-rich_rpt_typical-subtyp"/>
</dbReference>
<protein>
    <submittedName>
        <fullName evidence="5">LRRC9 protein</fullName>
    </submittedName>
</protein>
<proteinExistence type="predicted"/>
<keyword evidence="1" id="KW-0433">Leucine-rich repeat</keyword>
<feature type="non-terminal residue" evidence="5">
    <location>
        <position position="1"/>
    </location>
</feature>
<dbReference type="PANTHER" id="PTHR46652">
    <property type="entry name" value="LEUCINE-RICH REPEAT AND IQ DOMAIN-CONTAINING PROTEIN 1-RELATED"/>
    <property type="match status" value="1"/>
</dbReference>
<gene>
    <name evidence="5" type="primary">Lrrc9</name>
    <name evidence="5" type="ORF">GTO95_0005559</name>
</gene>
<feature type="domain" description="U2A'/phosphoprotein 32 family A C-terminal" evidence="4">
    <location>
        <begin position="1353"/>
        <end position="1371"/>
    </location>
</feature>
<dbReference type="PROSITE" id="PS51450">
    <property type="entry name" value="LRR"/>
    <property type="match status" value="13"/>
</dbReference>
<dbReference type="InterPro" id="IPR025875">
    <property type="entry name" value="Leu-rich_rpt_4"/>
</dbReference>
<dbReference type="SMART" id="SM00365">
    <property type="entry name" value="LRR_SD22"/>
    <property type="match status" value="16"/>
</dbReference>
<feature type="non-terminal residue" evidence="5">
    <location>
        <position position="1514"/>
    </location>
</feature>
<dbReference type="Gene3D" id="3.90.228.10">
    <property type="match status" value="1"/>
</dbReference>
<evidence type="ECO:0000313" key="6">
    <source>
        <dbReference type="Proteomes" id="UP000736164"/>
    </source>
</evidence>
<keyword evidence="6" id="KW-1185">Reference proteome</keyword>
<dbReference type="SUPFAM" id="SSF52058">
    <property type="entry name" value="L domain-like"/>
    <property type="match status" value="2"/>
</dbReference>
<feature type="domain" description="U2A'/phosphoprotein 32 family A C-terminal" evidence="4">
    <location>
        <begin position="1059"/>
        <end position="1077"/>
    </location>
</feature>
<dbReference type="PANTHER" id="PTHR46652:SF3">
    <property type="entry name" value="LEUCINE-RICH REPEAT-CONTAINING PROTEIN 9"/>
    <property type="match status" value="1"/>
</dbReference>
<feature type="domain" description="U2A'/phosphoprotein 32 family A C-terminal" evidence="4">
    <location>
        <begin position="819"/>
        <end position="837"/>
    </location>
</feature>
<feature type="region of interest" description="Disordered" evidence="3">
    <location>
        <begin position="1446"/>
        <end position="1468"/>
    </location>
</feature>
<accession>A0A8J7NNZ6</accession>
<feature type="region of interest" description="Disordered" evidence="3">
    <location>
        <begin position="309"/>
        <end position="340"/>
    </location>
</feature>
<dbReference type="SUPFAM" id="SSF52075">
    <property type="entry name" value="Outer arm dynein light chain 1"/>
    <property type="match status" value="2"/>
</dbReference>
<name>A0A8J7NNZ6_ATRSP</name>
<reference evidence="5" key="1">
    <citation type="journal article" date="2021" name="Cell">
        <title>Tracing the genetic footprints of vertebrate landing in non-teleost ray-finned fishes.</title>
        <authorList>
            <person name="Bi X."/>
            <person name="Wang K."/>
            <person name="Yang L."/>
            <person name="Pan H."/>
            <person name="Jiang H."/>
            <person name="Wei Q."/>
            <person name="Fang M."/>
            <person name="Yu H."/>
            <person name="Zhu C."/>
            <person name="Cai Y."/>
            <person name="He Y."/>
            <person name="Gan X."/>
            <person name="Zeng H."/>
            <person name="Yu D."/>
            <person name="Zhu Y."/>
            <person name="Jiang H."/>
            <person name="Qiu Q."/>
            <person name="Yang H."/>
            <person name="Zhang Y.E."/>
            <person name="Wang W."/>
            <person name="Zhu M."/>
            <person name="He S."/>
            <person name="Zhang G."/>
        </authorList>
    </citation>
    <scope>NUCLEOTIDE SEQUENCE</scope>
    <source>
        <strain evidence="5">Allg_001</strain>
    </source>
</reference>
<evidence type="ECO:0000256" key="1">
    <source>
        <dbReference type="ARBA" id="ARBA00022614"/>
    </source>
</evidence>
<feature type="region of interest" description="Disordered" evidence="3">
    <location>
        <begin position="599"/>
        <end position="619"/>
    </location>
</feature>
<comment type="caution">
    <text evidence="5">The sequence shown here is derived from an EMBL/GenBank/DDBJ whole genome shotgun (WGS) entry which is preliminary data.</text>
</comment>
<keyword evidence="2" id="KW-0677">Repeat</keyword>
<dbReference type="InterPro" id="IPR001611">
    <property type="entry name" value="Leu-rich_rpt"/>
</dbReference>
<organism evidence="5 6">
    <name type="scientific">Atractosteus spatula</name>
    <name type="common">Alligator gar</name>
    <name type="synonym">Lepisosteus spatula</name>
    <dbReference type="NCBI Taxonomy" id="7917"/>
    <lineage>
        <taxon>Eukaryota</taxon>
        <taxon>Metazoa</taxon>
        <taxon>Chordata</taxon>
        <taxon>Craniata</taxon>
        <taxon>Vertebrata</taxon>
        <taxon>Euteleostomi</taxon>
        <taxon>Actinopterygii</taxon>
        <taxon>Neopterygii</taxon>
        <taxon>Holostei</taxon>
        <taxon>Semionotiformes</taxon>
        <taxon>Lepisosteidae</taxon>
        <taxon>Atractosteus</taxon>
    </lineage>
</organism>
<evidence type="ECO:0000256" key="3">
    <source>
        <dbReference type="SAM" id="MobiDB-lite"/>
    </source>
</evidence>
<evidence type="ECO:0000256" key="2">
    <source>
        <dbReference type="ARBA" id="ARBA00022737"/>
    </source>
</evidence>
<sequence length="1514" mass="169676">MTQNDKQKANGDEEVIKELCAANGLSYEKVSAEGGNVLALEMFFSGYPRMAGLHLFPRLSQLTVVGQGVGRIEGLDSCPLLQELWIVECQLTEIAGLQACLQLKKLFLYDNKIAKIWNLEMLENLEVLWLNNNLITVIEGLNTLKKLRELNVAGNAIEKIGCCLDPNVALETLNLSGNRISSFKEVAHLARLPRLKDLGLKDPQFTPNPVCLLCNYATHVLYHMPRLQRLDTYDVSHKQIKDAAKLTVMKKMMYYNMRVKTVQRHLVNMQTKLMEQKKNLLHLPKERIRNLSFALKNLERELSDVQADFRKPCGMGPAQPSDSPQALSEGSADHSCKPGDSTRGLCLGQQPLLKMDAVKERISVWTRKLQEIETRYQQDVKRATESTGLMVHFLLIELETVGNIRFEEGSSADTWQVVLLIKVCVRAGFNPCCDLILSRFCAWDFKAFGITGIKINQIIRIHNRVLRLMFEDKLHCLLANEESTIFSQNYKRGLEYLFYVSDPEHCDEKNELLNIPENGFKTPDSYKALGRERAVPLSNSLSVCDKLRMRYLQSQAKACRMSQIVIAKAFLGRSVSARHGEAVDPDNYPKAHSVFRSVTTDREQQSGTETQKPCSSTQHGTCDCSLRQSEWFVFDHELVLPEYLIDFEYVMQLRTPYSPEDRPGLESAVSAHHIHLDEEALSMEPVLKPKPKMISLDEKTMLTVARANVLSQITVLNLHGNSLNKLKDVSRLTALRKLTISFNEFTHLDDISHLPNLEYVDASHNRIVALEGLRGVSKLKHLDLSWNQLTRAWEEAAVLRKHAPMLLHLDIQHNPWHRPESVRMTVLGRLKTLTHLDGRLVTEEEVVVSVQMAAGCRINQAALLTHSRTDSARPRHLSLLSAAQLSTQLSPSPWDPSGELEPGWTSRITALNLDGQKLTRLTNLDKLVNLRWASFSDNDISKIEGLDSCLHLEELCLDGNCISSLDGISKLTRLTRLSLNGNQLLTLDEAVLEKLPHLHFLSVENNKIGSLQGLHQARALIELYAGNNNIGTGWDIYHLKGLTNLFILDLYGNPLISKQENYRIFVIFHLPSLKALDGIAVEVSESEHAKDVFGGRLTADMVAEKLGHSNYTEISELCLPSLAIRTVDLAPADLFQNLWSVNLGHNNLTSFSGLVFLPNLKVLCLNHNRIESILPKQKLQTHLNNRQMLYQKVTSSGYGQQGSSKVCRDQATSNSLDPLMGSLEVLHLSHNGISSLAHLQLSRLTNLKALFLQGNEICQIEGLEGLCCLRELVLDRNRIRSVGEASFASQAALVELHLEENRIRELGHFQGLTELRRLFLGMNKIQDVSELEKLEVLPSLTELSVVGNPVARKSLHRPAVVLRLTGLQVLDGAAVTLEERARAELLCAETQCSPTTSAALDLCVPGLLPLVARAAPLRGTSLPLPGTLHHFLGRHDHMLPCGLEDALPHDTHRHKKQQKHNSGLLAGHSRSVHAELAYRQTRGLGGNLHPSSLLPHHPARLLYAYPQSQEQDGR</sequence>
<dbReference type="Gene3D" id="3.80.10.10">
    <property type="entry name" value="Ribonuclease Inhibitor"/>
    <property type="match status" value="7"/>
</dbReference>
<dbReference type="Pfam" id="PF14580">
    <property type="entry name" value="LRR_9"/>
    <property type="match status" value="2"/>
</dbReference>
<dbReference type="Pfam" id="PF13855">
    <property type="entry name" value="LRR_8"/>
    <property type="match status" value="2"/>
</dbReference>